<dbReference type="SUPFAM" id="SSF55874">
    <property type="entry name" value="ATPase domain of HSP90 chaperone/DNA topoisomerase II/histidine kinase"/>
    <property type="match status" value="1"/>
</dbReference>
<dbReference type="PANTHER" id="PTHR35526:SF3">
    <property type="entry name" value="ANTI-SIGMA-F FACTOR RSBW"/>
    <property type="match status" value="1"/>
</dbReference>
<dbReference type="Gene3D" id="3.30.565.10">
    <property type="entry name" value="Histidine kinase-like ATPase, C-terminal domain"/>
    <property type="match status" value="1"/>
</dbReference>
<dbReference type="InterPro" id="IPR036890">
    <property type="entry name" value="HATPase_C_sf"/>
</dbReference>
<dbReference type="GO" id="GO:0004674">
    <property type="term" value="F:protein serine/threonine kinase activity"/>
    <property type="evidence" value="ECO:0007669"/>
    <property type="project" value="UniProtKB-KW"/>
</dbReference>
<keyword evidence="4" id="KW-1185">Reference proteome</keyword>
<dbReference type="EMBL" id="LT796768">
    <property type="protein sequence ID" value="SKB06900.1"/>
    <property type="molecule type" value="Genomic_DNA"/>
</dbReference>
<dbReference type="AlphaFoldDB" id="A0A1T4YYL1"/>
<keyword evidence="1" id="KW-0723">Serine/threonine-protein kinase</keyword>
<evidence type="ECO:0000313" key="4">
    <source>
        <dbReference type="Proteomes" id="UP000191040"/>
    </source>
</evidence>
<name>A0A1T4YYL1_9ACTN</name>
<dbReference type="CDD" id="cd16936">
    <property type="entry name" value="HATPase_RsbW-like"/>
    <property type="match status" value="1"/>
</dbReference>
<evidence type="ECO:0000259" key="2">
    <source>
        <dbReference type="Pfam" id="PF13581"/>
    </source>
</evidence>
<protein>
    <submittedName>
        <fullName evidence="3">Anti-sigma regulatory factor (Ser/Thr protein kinase)</fullName>
    </submittedName>
</protein>
<feature type="domain" description="Histidine kinase/HSP90-like ATPase" evidence="2">
    <location>
        <begin position="20"/>
        <end position="127"/>
    </location>
</feature>
<dbReference type="STRING" id="1736691.SAMN06295964_1474"/>
<dbReference type="OrthoDB" id="3473090at2"/>
<keyword evidence="3" id="KW-0808">Transferase</keyword>
<accession>A0A1T4YYL1</accession>
<proteinExistence type="predicted"/>
<sequence>MVESRDVVRLPFESSTPGIARTKLAAFLTRNRTDLAAIDNALIVLSEMIANAVAHGTPDHDGAMEIGWAIEDGHLLLSVRDFGHGSGADLVPRPFDEDSLGGRGLSIISRVADSWSVDLSEGTCVRAELTLA</sequence>
<dbReference type="Proteomes" id="UP000191040">
    <property type="component" value="Chromosome I"/>
</dbReference>
<keyword evidence="3" id="KW-0418">Kinase</keyword>
<reference evidence="4" key="1">
    <citation type="submission" date="2017-02" db="EMBL/GenBank/DDBJ databases">
        <authorList>
            <person name="Varghese N."/>
            <person name="Submissions S."/>
        </authorList>
    </citation>
    <scope>NUCLEOTIDE SEQUENCE [LARGE SCALE GENOMIC DNA]</scope>
    <source>
        <strain evidence="4">9H-4</strain>
    </source>
</reference>
<dbReference type="PANTHER" id="PTHR35526">
    <property type="entry name" value="ANTI-SIGMA-F FACTOR RSBW-RELATED"/>
    <property type="match status" value="1"/>
</dbReference>
<dbReference type="InterPro" id="IPR003594">
    <property type="entry name" value="HATPase_dom"/>
</dbReference>
<evidence type="ECO:0000256" key="1">
    <source>
        <dbReference type="ARBA" id="ARBA00022527"/>
    </source>
</evidence>
<dbReference type="InterPro" id="IPR050267">
    <property type="entry name" value="Anti-sigma-factor_SerPK"/>
</dbReference>
<organism evidence="3 4">
    <name type="scientific">Aeromicrobium choanae</name>
    <dbReference type="NCBI Taxonomy" id="1736691"/>
    <lineage>
        <taxon>Bacteria</taxon>
        <taxon>Bacillati</taxon>
        <taxon>Actinomycetota</taxon>
        <taxon>Actinomycetes</taxon>
        <taxon>Propionibacteriales</taxon>
        <taxon>Nocardioidaceae</taxon>
        <taxon>Aeromicrobium</taxon>
    </lineage>
</organism>
<dbReference type="RefSeq" id="WP_078699551.1">
    <property type="nucleotide sequence ID" value="NZ_LT796768.1"/>
</dbReference>
<dbReference type="Pfam" id="PF13581">
    <property type="entry name" value="HATPase_c_2"/>
    <property type="match status" value="1"/>
</dbReference>
<gene>
    <name evidence="3" type="ORF">SAMN06295964_1474</name>
</gene>
<evidence type="ECO:0000313" key="3">
    <source>
        <dbReference type="EMBL" id="SKB06900.1"/>
    </source>
</evidence>